<accession>A0ABD3PAH8</accession>
<dbReference type="AlphaFoldDB" id="A0ABD3PAH8"/>
<keyword evidence="1" id="KW-0378">Hydrolase</keyword>
<dbReference type="GO" id="GO:0004843">
    <property type="term" value="F:cysteine-type deubiquitinase activity"/>
    <property type="evidence" value="ECO:0007669"/>
    <property type="project" value="UniProtKB-UniRule"/>
</dbReference>
<evidence type="ECO:0000256" key="1">
    <source>
        <dbReference type="RuleBase" id="RU366025"/>
    </source>
</evidence>
<comment type="caution">
    <text evidence="4">The sequence shown here is derived from an EMBL/GenBank/DDBJ whole genome shotgun (WGS) entry which is preliminary data.</text>
</comment>
<feature type="compositionally biased region" description="Acidic residues" evidence="2">
    <location>
        <begin position="310"/>
        <end position="323"/>
    </location>
</feature>
<dbReference type="InterPro" id="IPR018200">
    <property type="entry name" value="USP_CS"/>
</dbReference>
<feature type="compositionally biased region" description="Basic and acidic residues" evidence="2">
    <location>
        <begin position="89"/>
        <end position="107"/>
    </location>
</feature>
<dbReference type="InterPro" id="IPR050164">
    <property type="entry name" value="Peptidase_C19"/>
</dbReference>
<evidence type="ECO:0000259" key="3">
    <source>
        <dbReference type="PROSITE" id="PS50235"/>
    </source>
</evidence>
<feature type="compositionally biased region" description="Basic and acidic residues" evidence="2">
    <location>
        <begin position="324"/>
        <end position="333"/>
    </location>
</feature>
<feature type="domain" description="USP" evidence="3">
    <location>
        <begin position="560"/>
        <end position="923"/>
    </location>
</feature>
<comment type="similarity">
    <text evidence="1">Belongs to the peptidase C19 family.</text>
</comment>
<name>A0ABD3PAH8_9STRA</name>
<evidence type="ECO:0000256" key="2">
    <source>
        <dbReference type="SAM" id="MobiDB-lite"/>
    </source>
</evidence>
<feature type="compositionally biased region" description="Polar residues" evidence="2">
    <location>
        <begin position="538"/>
        <end position="548"/>
    </location>
</feature>
<feature type="region of interest" description="Disordered" evidence="2">
    <location>
        <begin position="1"/>
        <end position="256"/>
    </location>
</feature>
<keyword evidence="5" id="KW-1185">Reference proteome</keyword>
<evidence type="ECO:0000313" key="4">
    <source>
        <dbReference type="EMBL" id="KAL3784356.1"/>
    </source>
</evidence>
<feature type="compositionally biased region" description="Basic and acidic residues" evidence="2">
    <location>
        <begin position="692"/>
        <end position="702"/>
    </location>
</feature>
<dbReference type="PANTHER" id="PTHR24006">
    <property type="entry name" value="UBIQUITIN CARBOXYL-TERMINAL HYDROLASE"/>
    <property type="match status" value="1"/>
</dbReference>
<feature type="compositionally biased region" description="Low complexity" evidence="2">
    <location>
        <begin position="523"/>
        <end position="536"/>
    </location>
</feature>
<dbReference type="InterPro" id="IPR001394">
    <property type="entry name" value="Peptidase_C19_UCH"/>
</dbReference>
<reference evidence="4 5" key="1">
    <citation type="journal article" date="2020" name="G3 (Bethesda)">
        <title>Improved Reference Genome for Cyclotella cryptica CCMP332, a Model for Cell Wall Morphogenesis, Salinity Adaptation, and Lipid Production in Diatoms (Bacillariophyta).</title>
        <authorList>
            <person name="Roberts W.R."/>
            <person name="Downey K.M."/>
            <person name="Ruck E.C."/>
            <person name="Traller J.C."/>
            <person name="Alverson A.J."/>
        </authorList>
    </citation>
    <scope>NUCLEOTIDE SEQUENCE [LARGE SCALE GENOMIC DNA]</scope>
    <source>
        <strain evidence="4 5">CCMP332</strain>
    </source>
</reference>
<protein>
    <recommendedName>
        <fullName evidence="1">Ubiquitin carboxyl-terminal hydrolase</fullName>
        <ecNumber evidence="1">3.4.19.12</ecNumber>
    </recommendedName>
</protein>
<feature type="region of interest" description="Disordered" evidence="2">
    <location>
        <begin position="523"/>
        <end position="548"/>
    </location>
</feature>
<keyword evidence="1" id="KW-0645">Protease</keyword>
<dbReference type="Gene3D" id="3.90.70.10">
    <property type="entry name" value="Cysteine proteinases"/>
    <property type="match status" value="1"/>
</dbReference>
<organism evidence="4 5">
    <name type="scientific">Cyclotella cryptica</name>
    <dbReference type="NCBI Taxonomy" id="29204"/>
    <lineage>
        <taxon>Eukaryota</taxon>
        <taxon>Sar</taxon>
        <taxon>Stramenopiles</taxon>
        <taxon>Ochrophyta</taxon>
        <taxon>Bacillariophyta</taxon>
        <taxon>Coscinodiscophyceae</taxon>
        <taxon>Thalassiosirophycidae</taxon>
        <taxon>Stephanodiscales</taxon>
        <taxon>Stephanodiscaceae</taxon>
        <taxon>Cyclotella</taxon>
    </lineage>
</organism>
<dbReference type="Pfam" id="PF00443">
    <property type="entry name" value="UCH"/>
    <property type="match status" value="1"/>
</dbReference>
<dbReference type="GO" id="GO:0006508">
    <property type="term" value="P:proteolysis"/>
    <property type="evidence" value="ECO:0007669"/>
    <property type="project" value="UniProtKB-KW"/>
</dbReference>
<dbReference type="CDD" id="cd02257">
    <property type="entry name" value="Peptidase_C19"/>
    <property type="match status" value="1"/>
</dbReference>
<keyword evidence="1" id="KW-0833">Ubl conjugation pathway</keyword>
<feature type="compositionally biased region" description="Basic residues" evidence="2">
    <location>
        <begin position="144"/>
        <end position="157"/>
    </location>
</feature>
<sequence length="923" mass="102440">MSDPSFSFSSITVQTAGSREPEKTVSPPILAVEKRTTCADETSAAASEAEKRPRSSHSPRPNTLYDARSAMPMRARSIPSNPSSKHMKTARDRLLQRERPKHDDQPHSTRQPRGILPTKEFRTTAPPKRAPTVTPARTSLYLSPRKRVSSPHRRTRPGPRGGEEGTPRGNVVASPGRGVEMRLPLTSPRNATPTKTFRGEEDEDRGEEEEGAVFERRERAVKTSLLATRFRRERDGSGEEEQGGGRGVPGFQEKKRRRLIKYSNEEDVDSEEEFEAVVAGAKKKLRLSEEDEVTSPVSDREMWMRVNSGIEEEKEPDLEETAEEATKESIVEKDDVEADGGAPKAEDAESKAAKKTRTIHSFFTKQTPKVTKADTFGSAMLSSPKKSTRESHSTPPASTDKPTPVLKQVQRTSRYFAKEDKNDDGLEYATDEETEIGGLEDVFYEAETLPEPKRVSVTSLVKSRPILKSYGSKPIRHSYGELRYRPGKLGKSRIGHHATDPSPAKQLDFSGFSAGSTADRALVSSRKSSPPSVKFSTMKASTNETSVAKSTDENKPIVIPGIQNLGNTCYLSASLQNLFGIPHFLRDLYNVYDVSSSKKAMPLTESLLQVAVAIGVIPEVDMPKIDAATAKSKLLAAKAANPSALKKQMDVLTDKFAGYEQRDAHEFLSDLVDFLHDELVATKGVAEEEGSASDKENDREKSPGGGQLSGDKKNGQNKLQSTFHNLCSSKEEMYRHLSLDVGEDDKDDLWTVQRGLELFFQPEKRELKCEKCTAGITATQTIEIISCPKALLLHFKRFIVTQEAKAPSRTADVTEDTLTQPPLMEMVLKKNKARINLEDSLSIPIFSHQAKYQLRGVVHHVGNTAFSGHYTSCGLRADEDDALDNGEQWVFFDDRVGVKKDLEYVTSNERNQRNCYMALYELS</sequence>
<dbReference type="PROSITE" id="PS00973">
    <property type="entry name" value="USP_2"/>
    <property type="match status" value="1"/>
</dbReference>
<dbReference type="SUPFAM" id="SSF54001">
    <property type="entry name" value="Cysteine proteinases"/>
    <property type="match status" value="1"/>
</dbReference>
<comment type="catalytic activity">
    <reaction evidence="1">
        <text>Thiol-dependent hydrolysis of ester, thioester, amide, peptide and isopeptide bonds formed by the C-terminal Gly of ubiquitin (a 76-residue protein attached to proteins as an intracellular targeting signal).</text>
        <dbReference type="EC" id="3.4.19.12"/>
    </reaction>
</comment>
<feature type="region of interest" description="Disordered" evidence="2">
    <location>
        <begin position="685"/>
        <end position="717"/>
    </location>
</feature>
<gene>
    <name evidence="4" type="ORF">HJC23_004119</name>
</gene>
<feature type="region of interest" description="Disordered" evidence="2">
    <location>
        <begin position="373"/>
        <end position="407"/>
    </location>
</feature>
<dbReference type="InterPro" id="IPR038765">
    <property type="entry name" value="Papain-like_cys_pep_sf"/>
</dbReference>
<dbReference type="PROSITE" id="PS00972">
    <property type="entry name" value="USP_1"/>
    <property type="match status" value="1"/>
</dbReference>
<dbReference type="PROSITE" id="PS50235">
    <property type="entry name" value="USP_3"/>
    <property type="match status" value="1"/>
</dbReference>
<dbReference type="InterPro" id="IPR028889">
    <property type="entry name" value="USP"/>
</dbReference>
<feature type="region of interest" description="Disordered" evidence="2">
    <location>
        <begin position="309"/>
        <end position="360"/>
    </location>
</feature>
<dbReference type="EMBL" id="JABMIG020000238">
    <property type="protein sequence ID" value="KAL3784356.1"/>
    <property type="molecule type" value="Genomic_DNA"/>
</dbReference>
<evidence type="ECO:0000313" key="5">
    <source>
        <dbReference type="Proteomes" id="UP001516023"/>
    </source>
</evidence>
<dbReference type="EC" id="3.4.19.12" evidence="1"/>
<feature type="compositionally biased region" description="Acidic residues" evidence="2">
    <location>
        <begin position="200"/>
        <end position="212"/>
    </location>
</feature>
<keyword evidence="1" id="KW-0788">Thiol protease</keyword>
<proteinExistence type="inferred from homology"/>
<dbReference type="Proteomes" id="UP001516023">
    <property type="component" value="Unassembled WGS sequence"/>
</dbReference>
<feature type="compositionally biased region" description="Polar residues" evidence="2">
    <location>
        <begin position="1"/>
        <end position="17"/>
    </location>
</feature>